<evidence type="ECO:0000259" key="2">
    <source>
        <dbReference type="Pfam" id="PF04773"/>
    </source>
</evidence>
<reference evidence="4 5" key="1">
    <citation type="submission" date="2016-10" db="EMBL/GenBank/DDBJ databases">
        <authorList>
            <person name="de Groot N.N."/>
        </authorList>
    </citation>
    <scope>NUCLEOTIDE SEQUENCE [LARGE SCALE GENOMIC DNA]</scope>
    <source>
        <strain evidence="5">E92,LMG 26720,CCM 7988</strain>
    </source>
</reference>
<evidence type="ECO:0000313" key="5">
    <source>
        <dbReference type="Proteomes" id="UP000199306"/>
    </source>
</evidence>
<keyword evidence="1" id="KW-0472">Membrane</keyword>
<dbReference type="InterPro" id="IPR006860">
    <property type="entry name" value="FecR"/>
</dbReference>
<dbReference type="Pfam" id="PF16344">
    <property type="entry name" value="FecR_C"/>
    <property type="match status" value="1"/>
</dbReference>
<dbReference type="Pfam" id="PF04773">
    <property type="entry name" value="FecR"/>
    <property type="match status" value="1"/>
</dbReference>
<dbReference type="AlphaFoldDB" id="A0A1I5P996"/>
<name>A0A1I5P996_9BACT</name>
<feature type="domain" description="Protein FecR C-terminal" evidence="3">
    <location>
        <begin position="295"/>
        <end position="362"/>
    </location>
</feature>
<dbReference type="Gene3D" id="3.55.50.30">
    <property type="match status" value="1"/>
</dbReference>
<gene>
    <name evidence="4" type="ORF">SAMN04515674_102353</name>
</gene>
<feature type="transmembrane region" description="Helical" evidence="1">
    <location>
        <begin position="99"/>
        <end position="117"/>
    </location>
</feature>
<protein>
    <submittedName>
        <fullName evidence="4">Ferric-dicitrate binding protein FerR, regulates iron transport through sigma-19</fullName>
    </submittedName>
</protein>
<evidence type="ECO:0000313" key="4">
    <source>
        <dbReference type="EMBL" id="SFP30688.1"/>
    </source>
</evidence>
<dbReference type="Proteomes" id="UP000199306">
    <property type="component" value="Unassembled WGS sequence"/>
</dbReference>
<dbReference type="PANTHER" id="PTHR30273">
    <property type="entry name" value="PERIPLASMIC SIGNAL SENSOR AND SIGMA FACTOR ACTIVATOR FECR-RELATED"/>
    <property type="match status" value="1"/>
</dbReference>
<dbReference type="RefSeq" id="WP_092013033.1">
    <property type="nucleotide sequence ID" value="NZ_FOXH01000002.1"/>
</dbReference>
<dbReference type="STRING" id="1079859.SAMN04515674_102353"/>
<organism evidence="4 5">
    <name type="scientific">Pseudarcicella hirudinis</name>
    <dbReference type="NCBI Taxonomy" id="1079859"/>
    <lineage>
        <taxon>Bacteria</taxon>
        <taxon>Pseudomonadati</taxon>
        <taxon>Bacteroidota</taxon>
        <taxon>Cytophagia</taxon>
        <taxon>Cytophagales</taxon>
        <taxon>Flectobacillaceae</taxon>
        <taxon>Pseudarcicella</taxon>
    </lineage>
</organism>
<dbReference type="InterPro" id="IPR012373">
    <property type="entry name" value="Ferrdict_sens_TM"/>
</dbReference>
<sequence>MINYIKYKAGSFALDNSFRSWVFKNRREDIVFWENWIQNHPEKLSDILEAKQMVLSLKNAQEEISDNEIDEEISRLIETAEHHQPIYYKPAFSIWSAKFMKVAAVLLLIPSLIWFIYRWQNNRESLYNTSIAQINASQMTEVFNNSAQTKVVTLSDGSSVILQPGSRISYPVTFGPEKREVVLSGEAFFEVAKNPNQPFFVFANELVTKVLGTSFKIKAYENEKNVEVLVKTGKVSVFSKNDPMVKKHQDRKELIGMVLTPNQEVIFERKENRLVKTLIESPVLLSLPAIYRQSFEFKHTPVAEVFSILEKSYGIKIVFDEEIMASCELTASLGDEPLFEKIKLICKVIEANYEVVDAQIIITGKGCH</sequence>
<evidence type="ECO:0000256" key="1">
    <source>
        <dbReference type="SAM" id="Phobius"/>
    </source>
</evidence>
<dbReference type="InterPro" id="IPR032508">
    <property type="entry name" value="FecR_C"/>
</dbReference>
<dbReference type="PANTHER" id="PTHR30273:SF2">
    <property type="entry name" value="PROTEIN FECR"/>
    <property type="match status" value="1"/>
</dbReference>
<proteinExistence type="predicted"/>
<dbReference type="PIRSF" id="PIRSF018266">
    <property type="entry name" value="FecR"/>
    <property type="match status" value="1"/>
</dbReference>
<dbReference type="Gene3D" id="2.60.120.1440">
    <property type="match status" value="1"/>
</dbReference>
<keyword evidence="5" id="KW-1185">Reference proteome</keyword>
<dbReference type="EMBL" id="FOXH01000002">
    <property type="protein sequence ID" value="SFP30688.1"/>
    <property type="molecule type" value="Genomic_DNA"/>
</dbReference>
<keyword evidence="1" id="KW-1133">Transmembrane helix</keyword>
<dbReference type="OrthoDB" id="645173at2"/>
<feature type="domain" description="FecR protein" evidence="2">
    <location>
        <begin position="148"/>
        <end position="235"/>
    </location>
</feature>
<evidence type="ECO:0000259" key="3">
    <source>
        <dbReference type="Pfam" id="PF16344"/>
    </source>
</evidence>
<keyword evidence="1" id="KW-0812">Transmembrane</keyword>
<dbReference type="GO" id="GO:0016989">
    <property type="term" value="F:sigma factor antagonist activity"/>
    <property type="evidence" value="ECO:0007669"/>
    <property type="project" value="TreeGrafter"/>
</dbReference>
<accession>A0A1I5P996</accession>